<comment type="subcellular location">
    <subcellularLocation>
        <location evidence="1">Cell membrane</location>
        <topology evidence="1">Multi-pass membrane protein</topology>
    </subcellularLocation>
</comment>
<gene>
    <name evidence="10" type="ORF">JF887_11955</name>
</gene>
<dbReference type="AlphaFoldDB" id="A0A934KS32"/>
<evidence type="ECO:0000256" key="7">
    <source>
        <dbReference type="ARBA" id="ARBA00023136"/>
    </source>
</evidence>
<proteinExistence type="inferred from homology"/>
<name>A0A934KS32_9BACT</name>
<dbReference type="EMBL" id="JAEKNN010000056">
    <property type="protein sequence ID" value="MBJ7610127.1"/>
    <property type="molecule type" value="Genomic_DNA"/>
</dbReference>
<dbReference type="Pfam" id="PF02653">
    <property type="entry name" value="BPD_transp_2"/>
    <property type="match status" value="1"/>
</dbReference>
<dbReference type="InterPro" id="IPR052157">
    <property type="entry name" value="BCAA_transport_permease"/>
</dbReference>
<feature type="transmembrane region" description="Helical" evidence="9">
    <location>
        <begin position="61"/>
        <end position="79"/>
    </location>
</feature>
<evidence type="ECO:0000256" key="2">
    <source>
        <dbReference type="ARBA" id="ARBA00022448"/>
    </source>
</evidence>
<feature type="transmembrane region" description="Helical" evidence="9">
    <location>
        <begin position="130"/>
        <end position="160"/>
    </location>
</feature>
<comment type="similarity">
    <text evidence="8">Belongs to the binding-protein-dependent transport system permease family. LivHM subfamily.</text>
</comment>
<evidence type="ECO:0000256" key="8">
    <source>
        <dbReference type="ARBA" id="ARBA00037998"/>
    </source>
</evidence>
<feature type="transmembrane region" description="Helical" evidence="9">
    <location>
        <begin position="6"/>
        <end position="29"/>
    </location>
</feature>
<dbReference type="GO" id="GO:0006865">
    <property type="term" value="P:amino acid transport"/>
    <property type="evidence" value="ECO:0007669"/>
    <property type="project" value="UniProtKB-KW"/>
</dbReference>
<keyword evidence="7 9" id="KW-0472">Membrane</keyword>
<feature type="transmembrane region" description="Helical" evidence="9">
    <location>
        <begin position="253"/>
        <end position="277"/>
    </location>
</feature>
<evidence type="ECO:0000313" key="11">
    <source>
        <dbReference type="Proteomes" id="UP000614410"/>
    </source>
</evidence>
<reference evidence="10 11" key="1">
    <citation type="submission" date="2020-10" db="EMBL/GenBank/DDBJ databases">
        <title>Ca. Dormibacterota MAGs.</title>
        <authorList>
            <person name="Montgomery K."/>
        </authorList>
    </citation>
    <scope>NUCLEOTIDE SEQUENCE [LARGE SCALE GENOMIC DNA]</scope>
    <source>
        <strain evidence="10">Mitchell_Peninsula_5</strain>
    </source>
</reference>
<keyword evidence="5" id="KW-0029">Amino-acid transport</keyword>
<dbReference type="PANTHER" id="PTHR11795">
    <property type="entry name" value="BRANCHED-CHAIN AMINO ACID TRANSPORT SYSTEM PERMEASE PROTEIN LIVH"/>
    <property type="match status" value="1"/>
</dbReference>
<evidence type="ECO:0000256" key="1">
    <source>
        <dbReference type="ARBA" id="ARBA00004651"/>
    </source>
</evidence>
<keyword evidence="4 9" id="KW-0812">Transmembrane</keyword>
<evidence type="ECO:0000313" key="10">
    <source>
        <dbReference type="EMBL" id="MBJ7610127.1"/>
    </source>
</evidence>
<feature type="transmembrane region" description="Helical" evidence="9">
    <location>
        <begin position="223"/>
        <end position="247"/>
    </location>
</feature>
<evidence type="ECO:0000256" key="9">
    <source>
        <dbReference type="SAM" id="Phobius"/>
    </source>
</evidence>
<organism evidence="10 11">
    <name type="scientific">Candidatus Amunia macphersoniae</name>
    <dbReference type="NCBI Taxonomy" id="3127014"/>
    <lineage>
        <taxon>Bacteria</taxon>
        <taxon>Bacillati</taxon>
        <taxon>Candidatus Dormiibacterota</taxon>
        <taxon>Candidatus Dormibacteria</taxon>
        <taxon>Candidatus Aeolococcales</taxon>
        <taxon>Candidatus Aeolococcaceae</taxon>
        <taxon>Candidatus Amunia</taxon>
    </lineage>
</organism>
<comment type="caution">
    <text evidence="10">The sequence shown here is derived from an EMBL/GenBank/DDBJ whole genome shotgun (WGS) entry which is preliminary data.</text>
</comment>
<keyword evidence="2" id="KW-0813">Transport</keyword>
<dbReference type="GO" id="GO:0005886">
    <property type="term" value="C:plasma membrane"/>
    <property type="evidence" value="ECO:0007669"/>
    <property type="project" value="UniProtKB-SubCell"/>
</dbReference>
<dbReference type="PANTHER" id="PTHR11795:SF445">
    <property type="entry name" value="AMINO ACID ABC TRANSPORTER PERMEASE PROTEIN"/>
    <property type="match status" value="1"/>
</dbReference>
<accession>A0A934KS32</accession>
<evidence type="ECO:0000256" key="5">
    <source>
        <dbReference type="ARBA" id="ARBA00022970"/>
    </source>
</evidence>
<feature type="transmembrane region" description="Helical" evidence="9">
    <location>
        <begin position="191"/>
        <end position="211"/>
    </location>
</feature>
<evidence type="ECO:0000256" key="3">
    <source>
        <dbReference type="ARBA" id="ARBA00022475"/>
    </source>
</evidence>
<evidence type="ECO:0000256" key="6">
    <source>
        <dbReference type="ARBA" id="ARBA00022989"/>
    </source>
</evidence>
<protein>
    <submittedName>
        <fullName evidence="10">Branched-chain amino acid ABC transporter permease</fullName>
    </submittedName>
</protein>
<dbReference type="Proteomes" id="UP000614410">
    <property type="component" value="Unassembled WGS sequence"/>
</dbReference>
<feature type="transmembrane region" description="Helical" evidence="9">
    <location>
        <begin position="91"/>
        <end position="110"/>
    </location>
</feature>
<dbReference type="GO" id="GO:0022857">
    <property type="term" value="F:transmembrane transporter activity"/>
    <property type="evidence" value="ECO:0007669"/>
    <property type="project" value="InterPro"/>
</dbReference>
<dbReference type="InterPro" id="IPR001851">
    <property type="entry name" value="ABC_transp_permease"/>
</dbReference>
<dbReference type="CDD" id="cd06582">
    <property type="entry name" value="TM_PBP1_LivH_like"/>
    <property type="match status" value="1"/>
</dbReference>
<keyword evidence="6 9" id="KW-1133">Transmembrane helix</keyword>
<keyword evidence="3" id="KW-1003">Cell membrane</keyword>
<sequence length="291" mass="28894">MGGSLVTAGAVALSLGVLYAVLGVGFALLYGLLGEVNLAFGDAAVLALLVSAAVFSATGSVILTALAALAVGVLASVAVERFAVAPLRGRGNTLAPIIATVGAALILRNLSLTPFGAEDRSYPQLFGSGALVAGTTSLDATVIAGLSVLLGAAAAGAWAFRRRWGRAVIAVRDAPVGARLLGIPAARVSVVLYAIAGLLGAVGGVLVGAHVRTVGAELSWRTTLLAFTAAIIGGGSLRGAALGGFALGGVEAVAQVLLGSIWAEAFALLLLVSVILLRPRGLRRALTTSRT</sequence>
<evidence type="ECO:0000256" key="4">
    <source>
        <dbReference type="ARBA" id="ARBA00022692"/>
    </source>
</evidence>